<dbReference type="GO" id="GO:0016705">
    <property type="term" value="F:oxidoreductase activity, acting on paired donors, with incorporation or reduction of molecular oxygen"/>
    <property type="evidence" value="ECO:0007669"/>
    <property type="project" value="InterPro"/>
</dbReference>
<name>A0A2G8T1U8_9BURK</name>
<dbReference type="NCBIfam" id="TIGR01789">
    <property type="entry name" value="lycopene_cycl"/>
    <property type="match status" value="1"/>
</dbReference>
<proteinExistence type="inferred from homology"/>
<gene>
    <name evidence="2" type="primary">crtY</name>
    <name evidence="2" type="ORF">CR103_09830</name>
</gene>
<comment type="similarity">
    <text evidence="1">Belongs to the lycopene cyclase family.</text>
</comment>
<dbReference type="RefSeq" id="WP_099915822.1">
    <property type="nucleotide sequence ID" value="NZ_BMHS01000014.1"/>
</dbReference>
<evidence type="ECO:0000256" key="1">
    <source>
        <dbReference type="ARBA" id="ARBA00006599"/>
    </source>
</evidence>
<dbReference type="SUPFAM" id="SSF51905">
    <property type="entry name" value="FAD/NAD(P)-binding domain"/>
    <property type="match status" value="1"/>
</dbReference>
<evidence type="ECO:0000313" key="3">
    <source>
        <dbReference type="Proteomes" id="UP000228593"/>
    </source>
</evidence>
<dbReference type="InterPro" id="IPR036188">
    <property type="entry name" value="FAD/NAD-bd_sf"/>
</dbReference>
<evidence type="ECO:0000313" key="2">
    <source>
        <dbReference type="EMBL" id="PIL40011.1"/>
    </source>
</evidence>
<reference evidence="2 3" key="1">
    <citation type="submission" date="2017-10" db="EMBL/GenBank/DDBJ databases">
        <title>Massilia psychrophilum sp. nov., a novel purple-pigmented bacterium isolated from Tianshan glacier, Xinjiang Municipality, China.</title>
        <authorList>
            <person name="Wang H."/>
        </authorList>
    </citation>
    <scope>NUCLEOTIDE SEQUENCE [LARGE SCALE GENOMIC DNA]</scope>
    <source>
        <strain evidence="2 3">JCM 30813</strain>
    </source>
</reference>
<dbReference type="InterPro" id="IPR008461">
    <property type="entry name" value="CrtY"/>
</dbReference>
<dbReference type="OrthoDB" id="5793379at2"/>
<protein>
    <submittedName>
        <fullName evidence="2">Lycopene cyclase</fullName>
    </submittedName>
</protein>
<dbReference type="Proteomes" id="UP000228593">
    <property type="component" value="Unassembled WGS sequence"/>
</dbReference>
<keyword evidence="3" id="KW-1185">Reference proteome</keyword>
<organism evidence="2 3">
    <name type="scientific">Massilia psychrophila</name>
    <dbReference type="NCBI Taxonomy" id="1603353"/>
    <lineage>
        <taxon>Bacteria</taxon>
        <taxon>Pseudomonadati</taxon>
        <taxon>Pseudomonadota</taxon>
        <taxon>Betaproteobacteria</taxon>
        <taxon>Burkholderiales</taxon>
        <taxon>Oxalobacteraceae</taxon>
        <taxon>Telluria group</taxon>
        <taxon>Massilia</taxon>
    </lineage>
</organism>
<dbReference type="AlphaFoldDB" id="A0A2G8T1U8"/>
<dbReference type="Pfam" id="PF05834">
    <property type="entry name" value="Lycopene_cycl"/>
    <property type="match status" value="1"/>
</dbReference>
<accession>A0A2G8T1U8</accession>
<dbReference type="EMBL" id="PDOB01000012">
    <property type="protein sequence ID" value="PIL40011.1"/>
    <property type="molecule type" value="Genomic_DNA"/>
</dbReference>
<dbReference type="NCBIfam" id="TIGR01790">
    <property type="entry name" value="carotene-cycl"/>
    <property type="match status" value="1"/>
</dbReference>
<comment type="caution">
    <text evidence="2">The sequence shown here is derived from an EMBL/GenBank/DDBJ whole genome shotgun (WGS) entry which is preliminary data.</text>
</comment>
<sequence>MHDMILVGGGLANGLIAWRLHVLQPALRILLVEKEATLGGNHTWSFYRQDLTAAQHAWIAPLIVRQWPAYEVRFPGHRRILDTTCFSIDSARFHDVLMRALNSAVVLNASVTDVTRCSVRINGELCNAHAVIDGRGHAPSEHMRYAYQKFVGQEVRLRQPHGQALPIIMDATVAQSDGYRFVYTLPFDEKRILVEDTYYSTTPDLDLATIRNNIRAYIESRGWQVAGVAREETGVLPIALSGDIERFWQDKQGALACSGMRAGLFHATTGYSLLYAVRLADELAVLKTLEADAVYRHVRAFSVRQWRSQGFMRLLNRMLFFAGAPTQRYRLLQRFYTLPHQLIERFYAAQPTLFDKLRILSGKPPVPVLGAVKAMCKTGKEISSKPS</sequence>
<dbReference type="InterPro" id="IPR010108">
    <property type="entry name" value="Lycopene_cyclase_b/e"/>
</dbReference>
<dbReference type="GO" id="GO:0045436">
    <property type="term" value="F:lycopene beta cyclase activity"/>
    <property type="evidence" value="ECO:0007669"/>
    <property type="project" value="InterPro"/>
</dbReference>
<dbReference type="GO" id="GO:0016117">
    <property type="term" value="P:carotenoid biosynthetic process"/>
    <property type="evidence" value="ECO:0007669"/>
    <property type="project" value="InterPro"/>
</dbReference>